<dbReference type="SUPFAM" id="SSF102114">
    <property type="entry name" value="Radical SAM enzymes"/>
    <property type="match status" value="1"/>
</dbReference>
<proteinExistence type="predicted"/>
<accession>A0A1H7Z9B0</accession>
<keyword evidence="7" id="KW-1185">Reference proteome</keyword>
<dbReference type="GO" id="GO:0003824">
    <property type="term" value="F:catalytic activity"/>
    <property type="evidence" value="ECO:0007669"/>
    <property type="project" value="InterPro"/>
</dbReference>
<evidence type="ECO:0000256" key="3">
    <source>
        <dbReference type="ARBA" id="ARBA00022723"/>
    </source>
</evidence>
<dbReference type="InterPro" id="IPR050377">
    <property type="entry name" value="Radical_SAM_PqqE_MftC-like"/>
</dbReference>
<dbReference type="SUPFAM" id="SSF53335">
    <property type="entry name" value="S-adenosyl-L-methionine-dependent methyltransferases"/>
    <property type="match status" value="1"/>
</dbReference>
<dbReference type="GO" id="GO:0046872">
    <property type="term" value="F:metal ion binding"/>
    <property type="evidence" value="ECO:0007669"/>
    <property type="project" value="UniProtKB-KW"/>
</dbReference>
<evidence type="ECO:0000313" key="7">
    <source>
        <dbReference type="Proteomes" id="UP000198744"/>
    </source>
</evidence>
<evidence type="ECO:0000256" key="2">
    <source>
        <dbReference type="ARBA" id="ARBA00022691"/>
    </source>
</evidence>
<evidence type="ECO:0000256" key="4">
    <source>
        <dbReference type="ARBA" id="ARBA00023004"/>
    </source>
</evidence>
<reference evidence="6 7" key="1">
    <citation type="submission" date="2016-10" db="EMBL/GenBank/DDBJ databases">
        <authorList>
            <person name="de Groot N.N."/>
        </authorList>
    </citation>
    <scope>NUCLEOTIDE SEQUENCE [LARGE SCALE GENOMIC DNA]</scope>
    <source>
        <strain evidence="6 7">DSM 8423</strain>
    </source>
</reference>
<dbReference type="STRING" id="43775.SAMN04489760_12126"/>
<dbReference type="CDD" id="cd01335">
    <property type="entry name" value="Radical_SAM"/>
    <property type="match status" value="1"/>
</dbReference>
<evidence type="ECO:0000313" key="6">
    <source>
        <dbReference type="EMBL" id="SEM54845.1"/>
    </source>
</evidence>
<dbReference type="OrthoDB" id="9782387at2"/>
<keyword evidence="2" id="KW-0949">S-adenosyl-L-methionine</keyword>
<evidence type="ECO:0000256" key="5">
    <source>
        <dbReference type="ARBA" id="ARBA00023014"/>
    </source>
</evidence>
<dbReference type="EMBL" id="FOBS01000021">
    <property type="protein sequence ID" value="SEM54845.1"/>
    <property type="molecule type" value="Genomic_DNA"/>
</dbReference>
<sequence>MGFYEDSRERQRPVVIFGASVLGEVALQALEVCGLRPVCFGDNDREKQKKFFHGYPVCGLEEIHGKYPGAVIVIAAGRYYSEIYDQVFSKGYRQIYNDADVIDRIDFASVPFERIKGFLWRLAQLGHLSRIKNIPTDALHLERLNIVVTQRCTLSCRHCSSLMPFYENPRDCDTSLLLKSIERIMNCVDYIYHLEVLGGETLLNKDLPLIMNTLNQYENIFQIDVITNGTLLPRPGLLECLKHDSICVVVNDYGPVSRKKEELLDALNRAGVRNRQNRHWAWADLGGFEPRHRGEESLTRLFQECNFSSCTELLDGKLHRCPRSSHGTRTGMIPEYASDFIDVLDLSIGDDLLKERLRAFFQKTGFIRACDHCNGNTRDSLKLTPAEQQAQEVTVNG</sequence>
<dbReference type="InterPro" id="IPR013785">
    <property type="entry name" value="Aldolase_TIM"/>
</dbReference>
<evidence type="ECO:0008006" key="8">
    <source>
        <dbReference type="Google" id="ProtNLM"/>
    </source>
</evidence>
<dbReference type="RefSeq" id="WP_093884115.1">
    <property type="nucleotide sequence ID" value="NZ_FOBS01000021.1"/>
</dbReference>
<dbReference type="GO" id="GO:0051536">
    <property type="term" value="F:iron-sulfur cluster binding"/>
    <property type="evidence" value="ECO:0007669"/>
    <property type="project" value="UniProtKB-KW"/>
</dbReference>
<dbReference type="InterPro" id="IPR058240">
    <property type="entry name" value="rSAM_sf"/>
</dbReference>
<dbReference type="PANTHER" id="PTHR11228:SF7">
    <property type="entry name" value="PQQA PEPTIDE CYCLASE"/>
    <property type="match status" value="1"/>
</dbReference>
<name>A0A1H7Z9B0_9BACT</name>
<dbReference type="InterPro" id="IPR029063">
    <property type="entry name" value="SAM-dependent_MTases_sf"/>
</dbReference>
<keyword evidence="3" id="KW-0479">Metal-binding</keyword>
<dbReference type="InterPro" id="IPR007197">
    <property type="entry name" value="rSAM"/>
</dbReference>
<dbReference type="Gene3D" id="3.40.50.720">
    <property type="entry name" value="NAD(P)-binding Rossmann-like Domain"/>
    <property type="match status" value="1"/>
</dbReference>
<dbReference type="Proteomes" id="UP000198744">
    <property type="component" value="Unassembled WGS sequence"/>
</dbReference>
<dbReference type="SFLD" id="SFLDS00029">
    <property type="entry name" value="Radical_SAM"/>
    <property type="match status" value="1"/>
</dbReference>
<organism evidence="6 7">
    <name type="scientific">Syntrophus gentianae</name>
    <dbReference type="NCBI Taxonomy" id="43775"/>
    <lineage>
        <taxon>Bacteria</taxon>
        <taxon>Pseudomonadati</taxon>
        <taxon>Thermodesulfobacteriota</taxon>
        <taxon>Syntrophia</taxon>
        <taxon>Syntrophales</taxon>
        <taxon>Syntrophaceae</taxon>
        <taxon>Syntrophus</taxon>
    </lineage>
</organism>
<protein>
    <recommendedName>
        <fullName evidence="8">4Fe-4S single cluster domain-containing protein</fullName>
    </recommendedName>
</protein>
<keyword evidence="4" id="KW-0408">Iron</keyword>
<dbReference type="AlphaFoldDB" id="A0A1H7Z9B0"/>
<gene>
    <name evidence="6" type="ORF">SAMN04489760_12126</name>
</gene>
<dbReference type="PANTHER" id="PTHR11228">
    <property type="entry name" value="RADICAL SAM DOMAIN PROTEIN"/>
    <property type="match status" value="1"/>
</dbReference>
<evidence type="ECO:0000256" key="1">
    <source>
        <dbReference type="ARBA" id="ARBA00001966"/>
    </source>
</evidence>
<keyword evidence="5" id="KW-0411">Iron-sulfur</keyword>
<dbReference type="Gene3D" id="3.20.20.70">
    <property type="entry name" value="Aldolase class I"/>
    <property type="match status" value="1"/>
</dbReference>
<comment type="cofactor">
    <cofactor evidence="1">
        <name>[4Fe-4S] cluster</name>
        <dbReference type="ChEBI" id="CHEBI:49883"/>
    </cofactor>
</comment>